<dbReference type="InterPro" id="IPR032675">
    <property type="entry name" value="LRR_dom_sf"/>
</dbReference>
<dbReference type="PANTHER" id="PTHR24113:SF12">
    <property type="entry name" value="RAN GTPASE-ACTIVATING PROTEIN 1"/>
    <property type="match status" value="1"/>
</dbReference>
<keyword evidence="2" id="KW-0433">Leucine-rich repeat</keyword>
<dbReference type="GO" id="GO:0031267">
    <property type="term" value="F:small GTPase binding"/>
    <property type="evidence" value="ECO:0007669"/>
    <property type="project" value="TreeGrafter"/>
</dbReference>
<proteinExistence type="predicted"/>
<dbReference type="SUPFAM" id="SSF52047">
    <property type="entry name" value="RNI-like"/>
    <property type="match status" value="1"/>
</dbReference>
<dbReference type="InterPro" id="IPR027038">
    <property type="entry name" value="RanGap"/>
</dbReference>
<keyword evidence="1" id="KW-0343">GTPase activation</keyword>
<dbReference type="AlphaFoldDB" id="A0A139A8L0"/>
<dbReference type="GO" id="GO:0006913">
    <property type="term" value="P:nucleocytoplasmic transport"/>
    <property type="evidence" value="ECO:0007669"/>
    <property type="project" value="TreeGrafter"/>
</dbReference>
<dbReference type="GO" id="GO:0005829">
    <property type="term" value="C:cytosol"/>
    <property type="evidence" value="ECO:0007669"/>
    <property type="project" value="TreeGrafter"/>
</dbReference>
<reference evidence="5 6" key="1">
    <citation type="journal article" date="2015" name="Genome Biol. Evol.">
        <title>Phylogenomic analyses indicate that early fungi evolved digesting cell walls of algal ancestors of land plants.</title>
        <authorList>
            <person name="Chang Y."/>
            <person name="Wang S."/>
            <person name="Sekimoto S."/>
            <person name="Aerts A.L."/>
            <person name="Choi C."/>
            <person name="Clum A."/>
            <person name="LaButti K.M."/>
            <person name="Lindquist E.A."/>
            <person name="Yee Ngan C."/>
            <person name="Ohm R.A."/>
            <person name="Salamov A.A."/>
            <person name="Grigoriev I.V."/>
            <person name="Spatafora J.W."/>
            <person name="Berbee M.L."/>
        </authorList>
    </citation>
    <scope>NUCLEOTIDE SEQUENCE [LARGE SCALE GENOMIC DNA]</scope>
    <source>
        <strain evidence="5 6">JEL478</strain>
    </source>
</reference>
<organism evidence="5 6">
    <name type="scientific">Gonapodya prolifera (strain JEL478)</name>
    <name type="common">Monoblepharis prolifera</name>
    <dbReference type="NCBI Taxonomy" id="1344416"/>
    <lineage>
        <taxon>Eukaryota</taxon>
        <taxon>Fungi</taxon>
        <taxon>Fungi incertae sedis</taxon>
        <taxon>Chytridiomycota</taxon>
        <taxon>Chytridiomycota incertae sedis</taxon>
        <taxon>Monoblepharidomycetes</taxon>
        <taxon>Monoblepharidales</taxon>
        <taxon>Gonapodyaceae</taxon>
        <taxon>Gonapodya</taxon>
    </lineage>
</organism>
<keyword evidence="4" id="KW-0812">Transmembrane</keyword>
<dbReference type="PANTHER" id="PTHR24113">
    <property type="entry name" value="RAN GTPASE-ACTIVATING PROTEIN 1"/>
    <property type="match status" value="1"/>
</dbReference>
<dbReference type="Gene3D" id="3.80.10.10">
    <property type="entry name" value="Ribonuclease Inhibitor"/>
    <property type="match status" value="2"/>
</dbReference>
<dbReference type="GO" id="GO:0048471">
    <property type="term" value="C:perinuclear region of cytoplasm"/>
    <property type="evidence" value="ECO:0007669"/>
    <property type="project" value="TreeGrafter"/>
</dbReference>
<accession>A0A139A8L0</accession>
<dbReference type="GO" id="GO:0005096">
    <property type="term" value="F:GTPase activator activity"/>
    <property type="evidence" value="ECO:0007669"/>
    <property type="project" value="UniProtKB-KW"/>
</dbReference>
<dbReference type="STRING" id="1344416.A0A139A8L0"/>
<keyword evidence="4" id="KW-1133">Transmembrane helix</keyword>
<dbReference type="GO" id="GO:0005634">
    <property type="term" value="C:nucleus"/>
    <property type="evidence" value="ECO:0007669"/>
    <property type="project" value="TreeGrafter"/>
</dbReference>
<evidence type="ECO:0000313" key="6">
    <source>
        <dbReference type="Proteomes" id="UP000070544"/>
    </source>
</evidence>
<evidence type="ECO:0000313" key="5">
    <source>
        <dbReference type="EMBL" id="KXS13044.1"/>
    </source>
</evidence>
<dbReference type="OrthoDB" id="333024at2759"/>
<gene>
    <name evidence="5" type="ORF">M427DRAFT_156903</name>
</gene>
<keyword evidence="4" id="KW-0472">Membrane</keyword>
<dbReference type="Pfam" id="PF13516">
    <property type="entry name" value="LRR_6"/>
    <property type="match status" value="1"/>
</dbReference>
<name>A0A139A8L0_GONPJ</name>
<dbReference type="Proteomes" id="UP000070544">
    <property type="component" value="Unassembled WGS sequence"/>
</dbReference>
<evidence type="ECO:0000256" key="2">
    <source>
        <dbReference type="ARBA" id="ARBA00022614"/>
    </source>
</evidence>
<evidence type="ECO:0008006" key="7">
    <source>
        <dbReference type="Google" id="ProtNLM"/>
    </source>
</evidence>
<feature type="transmembrane region" description="Helical" evidence="4">
    <location>
        <begin position="181"/>
        <end position="201"/>
    </location>
</feature>
<evidence type="ECO:0000256" key="3">
    <source>
        <dbReference type="ARBA" id="ARBA00022737"/>
    </source>
</evidence>
<dbReference type="InterPro" id="IPR001611">
    <property type="entry name" value="Leu-rich_rpt"/>
</dbReference>
<dbReference type="EMBL" id="KQ965782">
    <property type="protein sequence ID" value="KXS13044.1"/>
    <property type="molecule type" value="Genomic_DNA"/>
</dbReference>
<dbReference type="SMART" id="SM00368">
    <property type="entry name" value="LRR_RI"/>
    <property type="match status" value="3"/>
</dbReference>
<evidence type="ECO:0000256" key="1">
    <source>
        <dbReference type="ARBA" id="ARBA00022468"/>
    </source>
</evidence>
<evidence type="ECO:0000256" key="4">
    <source>
        <dbReference type="SAM" id="Phobius"/>
    </source>
</evidence>
<keyword evidence="6" id="KW-1185">Reference proteome</keyword>
<keyword evidence="3" id="KW-0677">Repeat</keyword>
<sequence length="202" mass="21633">MIMEVTEELFFNSENPRVPPTTLTPPLTSILLHLSFKGADLTTMEKWALAGALMSNRTITNLKLHDLGKEGAQAIAEMLKVNAMVTFVNLKWSINGNDPDFAIGPDGAEALADALNDTRLVTLELCNNSIGGNGACAIANALQCNTTLHTLKLAGEMIGDKGACAIADTLLANETLRELNLLTGGHIALLLLLFFLFVCLCH</sequence>
<protein>
    <recommendedName>
        <fullName evidence="7">RNI-like protein</fullName>
    </recommendedName>
</protein>